<keyword evidence="3" id="KW-1185">Reference proteome</keyword>
<evidence type="ECO:0000313" key="3">
    <source>
        <dbReference type="Proteomes" id="UP000008221"/>
    </source>
</evidence>
<reference evidence="2 3" key="1">
    <citation type="journal article" date="2009" name="Genome Res.">
        <title>Complete genome of the cellulolytic thermophile Acidothermus cellulolyticus 11B provides insights into its ecophysiological and evolutionary adaptations.</title>
        <authorList>
            <person name="Barabote R.D."/>
            <person name="Xie G."/>
            <person name="Leu D.H."/>
            <person name="Normand P."/>
            <person name="Necsulea A."/>
            <person name="Daubin V."/>
            <person name="Medigue C."/>
            <person name="Adney W.S."/>
            <person name="Xu X.C."/>
            <person name="Lapidus A."/>
            <person name="Parales R.E."/>
            <person name="Detter C."/>
            <person name="Pujic P."/>
            <person name="Bruce D."/>
            <person name="Lavire C."/>
            <person name="Challacombe J.F."/>
            <person name="Brettin T.S."/>
            <person name="Berry A.M."/>
        </authorList>
    </citation>
    <scope>NUCLEOTIDE SEQUENCE [LARGE SCALE GENOMIC DNA]</scope>
    <source>
        <strain evidence="3">ATCC 43068 / DSM 8971 / 11B</strain>
    </source>
</reference>
<organism evidence="2 3">
    <name type="scientific">Acidothermus cellulolyticus (strain ATCC 43068 / DSM 8971 / 11B)</name>
    <dbReference type="NCBI Taxonomy" id="351607"/>
    <lineage>
        <taxon>Bacteria</taxon>
        <taxon>Bacillati</taxon>
        <taxon>Actinomycetota</taxon>
        <taxon>Actinomycetes</taxon>
        <taxon>Acidothermales</taxon>
        <taxon>Acidothermaceae</taxon>
        <taxon>Acidothermus</taxon>
    </lineage>
</organism>
<dbReference type="AlphaFoldDB" id="A0LU12"/>
<dbReference type="STRING" id="351607.Acel_1150"/>
<feature type="domain" description="STAS" evidence="1">
    <location>
        <begin position="10"/>
        <end position="96"/>
    </location>
</feature>
<dbReference type="InterPro" id="IPR058548">
    <property type="entry name" value="MlaB-like_STAS"/>
</dbReference>
<dbReference type="SUPFAM" id="SSF52091">
    <property type="entry name" value="SpoIIaa-like"/>
    <property type="match status" value="1"/>
</dbReference>
<dbReference type="EMBL" id="CP000481">
    <property type="protein sequence ID" value="ABK52922.1"/>
    <property type="molecule type" value="Genomic_DNA"/>
</dbReference>
<dbReference type="CDD" id="cd07043">
    <property type="entry name" value="STAS_anti-anti-sigma_factors"/>
    <property type="match status" value="1"/>
</dbReference>
<dbReference type="RefSeq" id="WP_011719985.1">
    <property type="nucleotide sequence ID" value="NC_008578.1"/>
</dbReference>
<dbReference type="Gene3D" id="3.30.750.24">
    <property type="entry name" value="STAS domain"/>
    <property type="match status" value="1"/>
</dbReference>
<dbReference type="InterPro" id="IPR036513">
    <property type="entry name" value="STAS_dom_sf"/>
</dbReference>
<dbReference type="Pfam" id="PF13466">
    <property type="entry name" value="STAS_2"/>
    <property type="match status" value="1"/>
</dbReference>
<proteinExistence type="predicted"/>
<evidence type="ECO:0000313" key="2">
    <source>
        <dbReference type="EMBL" id="ABK52922.1"/>
    </source>
</evidence>
<dbReference type="KEGG" id="ace:Acel_1150"/>
<dbReference type="InParanoid" id="A0LU12"/>
<accession>A0LU12</accession>
<dbReference type="HOGENOM" id="CLU_1954829_0_0_11"/>
<dbReference type="PROSITE" id="PS50801">
    <property type="entry name" value="STAS"/>
    <property type="match status" value="1"/>
</dbReference>
<gene>
    <name evidence="2" type="ordered locus">Acel_1150</name>
</gene>
<dbReference type="Proteomes" id="UP000008221">
    <property type="component" value="Chromosome"/>
</dbReference>
<name>A0LU12_ACIC1</name>
<evidence type="ECO:0000259" key="1">
    <source>
        <dbReference type="PROSITE" id="PS50801"/>
    </source>
</evidence>
<dbReference type="eggNOG" id="COG1366">
    <property type="taxonomic scope" value="Bacteria"/>
</dbReference>
<sequence length="128" mass="13196">MTTMTADSLGSVSTTVLADGIVVRLGGSLDAASLPELRAALLTERPEGRDDVLVDASRVTEVHERALAILVAAVSWAEQTGGRLQFAAMSPALAETARYFAVHDLLPLLPGPGGRAERAALTVAGDGC</sequence>
<dbReference type="InterPro" id="IPR002645">
    <property type="entry name" value="STAS_dom"/>
</dbReference>
<protein>
    <submittedName>
        <fullName evidence="2">Anti-sigma-factor antagonist</fullName>
    </submittedName>
</protein>